<feature type="region of interest" description="Disordered" evidence="1">
    <location>
        <begin position="574"/>
        <end position="623"/>
    </location>
</feature>
<name>A0A2K3QAA3_9HYPO</name>
<dbReference type="CDD" id="cd17743">
    <property type="entry name" value="BRCT_BRC1_like_rpt5"/>
    <property type="match status" value="1"/>
</dbReference>
<feature type="domain" description="BRCT" evidence="2">
    <location>
        <begin position="4"/>
        <end position="101"/>
    </location>
</feature>
<dbReference type="InterPro" id="IPR001357">
    <property type="entry name" value="BRCT_dom"/>
</dbReference>
<dbReference type="Gene3D" id="3.40.50.10190">
    <property type="entry name" value="BRCT domain"/>
    <property type="match status" value="5"/>
</dbReference>
<sequence>MGDAGAGIFGECSVAFVPSNSLTSRLISELSSILKDNGASICEPRRDGSIPIEKVSYIISNTIDFPQYVESQAIMIPVVTTQWITASVSRRRLAQVRPFSPDPRMIFAEVVVTCADLPEMDKESIIGATMALGGQESKDSNRFTTHICALSMDNTKVANAMAKNFKGKVVLPHWRVSVSMWFDACFKLGKRIDEGPYLLPDPEILKKTPGDELEIPVNANLDGATSVCPTYLPFPSDAHVARTPATVFQDRHVLLSSDLGITPRLTRVISDIIDNGGGRVVAEVADCDMFICQYRDGPQYVQASRSCKEVGSLSWLYSLIVHNQWRNPLHRLLHYPVPKNGIDGFKGLRITVSNYGGEARVYLENLIKACGAEFTKTMKADNTHLITARDTSEKCKAAPEWGVAVVNHLWIEESYAKCEIKPINLHKYNHFPPRTNLGEIIGQTFFDESRIRDIYYPGGEESMSPQAKRKRKILEAAEDNAYHTGPAEGVVIGRPEQDRDFDVMRDDAENGGALGKKANASTALETPVRSRHAHPGKENDTPSVVSTGGRSAKAKARDLLQYIAPDIALYEKEKKRHRAGAPWGGKRATDLAEKEKSAKAGAKSTHEDQEGETKRPAKKHRPSLPEVDIRIVVTGYKRWVGDRNKEDQDRRKLRDVGVQIVHECQPCDYVAAPNAMRTVKFLCALARGATALSTDFIEQALQTGEIPAPDDFLLQDEAAEKRYNLKLERSASRAKANRGKLLQGIPIYCTEKIRNGTESFRAIAEANGAIFKLYRARSGTTIKPTTAEEDGGAPPEPVYLLSNNSSEDKQLWPRFEEMAKNGNMEPRIVAPDWLLDVAMAQQVRFDKTFLAENFYRRESK</sequence>
<keyword evidence="4" id="KW-1185">Reference proteome</keyword>
<organism evidence="3 4">
    <name type="scientific">Tolypocladium capitatum</name>
    <dbReference type="NCBI Taxonomy" id="45235"/>
    <lineage>
        <taxon>Eukaryota</taxon>
        <taxon>Fungi</taxon>
        <taxon>Dikarya</taxon>
        <taxon>Ascomycota</taxon>
        <taxon>Pezizomycotina</taxon>
        <taxon>Sordariomycetes</taxon>
        <taxon>Hypocreomycetidae</taxon>
        <taxon>Hypocreales</taxon>
        <taxon>Ophiocordycipitaceae</taxon>
        <taxon>Tolypocladium</taxon>
    </lineage>
</organism>
<dbReference type="InterPro" id="IPR036420">
    <property type="entry name" value="BRCT_dom_sf"/>
</dbReference>
<evidence type="ECO:0000259" key="2">
    <source>
        <dbReference type="PROSITE" id="PS50172"/>
    </source>
</evidence>
<protein>
    <recommendedName>
        <fullName evidence="2">BRCT domain-containing protein</fullName>
    </recommendedName>
</protein>
<evidence type="ECO:0000256" key="1">
    <source>
        <dbReference type="SAM" id="MobiDB-lite"/>
    </source>
</evidence>
<dbReference type="GO" id="GO:0035361">
    <property type="term" value="C:Cul8-RING ubiquitin ligase complex"/>
    <property type="evidence" value="ECO:0007669"/>
    <property type="project" value="TreeGrafter"/>
</dbReference>
<accession>A0A2K3QAA3</accession>
<dbReference type="AlphaFoldDB" id="A0A2K3QAA3"/>
<feature type="domain" description="BRCT" evidence="2">
    <location>
        <begin position="340"/>
        <end position="428"/>
    </location>
</feature>
<gene>
    <name evidence="3" type="ORF">TCAP_05592</name>
</gene>
<dbReference type="STRING" id="45235.A0A2K3QAA3"/>
<dbReference type="EMBL" id="NRSZ01000882">
    <property type="protein sequence ID" value="PNY24469.1"/>
    <property type="molecule type" value="Genomic_DNA"/>
</dbReference>
<dbReference type="SUPFAM" id="SSF52113">
    <property type="entry name" value="BRCT domain"/>
    <property type="match status" value="4"/>
</dbReference>
<dbReference type="CDD" id="cd18438">
    <property type="entry name" value="BRCT_BRC1_like_rpt4"/>
    <property type="match status" value="1"/>
</dbReference>
<dbReference type="GO" id="GO:0006302">
    <property type="term" value="P:double-strand break repair"/>
    <property type="evidence" value="ECO:0007669"/>
    <property type="project" value="TreeGrafter"/>
</dbReference>
<feature type="region of interest" description="Disordered" evidence="1">
    <location>
        <begin position="506"/>
        <end position="552"/>
    </location>
</feature>
<dbReference type="Proteomes" id="UP000236621">
    <property type="component" value="Unassembled WGS sequence"/>
</dbReference>
<feature type="domain" description="BRCT" evidence="2">
    <location>
        <begin position="737"/>
        <end position="851"/>
    </location>
</feature>
<dbReference type="OrthoDB" id="342264at2759"/>
<evidence type="ECO:0000313" key="4">
    <source>
        <dbReference type="Proteomes" id="UP000236621"/>
    </source>
</evidence>
<dbReference type="GO" id="GO:1990683">
    <property type="term" value="P:DNA double-strand break attachment to nuclear envelope"/>
    <property type="evidence" value="ECO:0007669"/>
    <property type="project" value="TreeGrafter"/>
</dbReference>
<dbReference type="CDD" id="cd18439">
    <property type="entry name" value="BRCT_BRC1_like_rpt6"/>
    <property type="match status" value="1"/>
</dbReference>
<dbReference type="PROSITE" id="PS50172">
    <property type="entry name" value="BRCT"/>
    <property type="match status" value="4"/>
</dbReference>
<reference evidence="3 4" key="1">
    <citation type="submission" date="2017-08" db="EMBL/GenBank/DDBJ databases">
        <title>Harnessing the power of phylogenomics to disentangle the directionality and signatures of interkingdom host jumping in the parasitic fungal genus Tolypocladium.</title>
        <authorList>
            <person name="Quandt C.A."/>
            <person name="Patterson W."/>
            <person name="Spatafora J.W."/>
        </authorList>
    </citation>
    <scope>NUCLEOTIDE SEQUENCE [LARGE SCALE GENOMIC DNA]</scope>
    <source>
        <strain evidence="3 4">CBS 113982</strain>
    </source>
</reference>
<proteinExistence type="predicted"/>
<dbReference type="Pfam" id="PF12738">
    <property type="entry name" value="PTCB-BRCT"/>
    <property type="match status" value="1"/>
</dbReference>
<dbReference type="FunFam" id="3.40.50.10190:FF:000048">
    <property type="entry name" value="DNA repair protein Rtt107"/>
    <property type="match status" value="1"/>
</dbReference>
<comment type="caution">
    <text evidence="3">The sequence shown here is derived from an EMBL/GenBank/DDBJ whole genome shotgun (WGS) entry which is preliminary data.</text>
</comment>
<dbReference type="SMART" id="SM00292">
    <property type="entry name" value="BRCT"/>
    <property type="match status" value="5"/>
</dbReference>
<dbReference type="InterPro" id="IPR053036">
    <property type="entry name" value="CellCycle_DNARepair_Reg"/>
</dbReference>
<feature type="compositionally biased region" description="Basic and acidic residues" evidence="1">
    <location>
        <begin position="587"/>
        <end position="615"/>
    </location>
</feature>
<feature type="domain" description="BRCT" evidence="2">
    <location>
        <begin position="102"/>
        <end position="199"/>
    </location>
</feature>
<dbReference type="GO" id="GO:0005634">
    <property type="term" value="C:nucleus"/>
    <property type="evidence" value="ECO:0007669"/>
    <property type="project" value="TreeGrafter"/>
</dbReference>
<dbReference type="CDD" id="cd18436">
    <property type="entry name" value="BRCT_BRC1_like_rpt2"/>
    <property type="match status" value="1"/>
</dbReference>
<dbReference type="Pfam" id="PF16770">
    <property type="entry name" value="RTT107_BRCT_5"/>
    <property type="match status" value="1"/>
</dbReference>
<dbReference type="PANTHER" id="PTHR47667">
    <property type="entry name" value="REGULATOR OF TY1 TRANSPOSITION PROTEIN 107"/>
    <property type="match status" value="1"/>
</dbReference>
<dbReference type="PANTHER" id="PTHR47667:SF1">
    <property type="entry name" value="REGULATOR OF TY1 TRANSPOSITION PROTEIN 107"/>
    <property type="match status" value="1"/>
</dbReference>
<dbReference type="CDD" id="cd18437">
    <property type="entry name" value="BRCT_BRC1_like_rpt3"/>
    <property type="match status" value="1"/>
</dbReference>
<evidence type="ECO:0000313" key="3">
    <source>
        <dbReference type="EMBL" id="PNY24469.1"/>
    </source>
</evidence>